<proteinExistence type="inferred from homology"/>
<dbReference type="Gramene" id="A01p44910.2_BraZ1">
    <property type="protein sequence ID" value="A01p44910.2_BraZ1.CDS"/>
    <property type="gene ID" value="A01g44910.2_BraZ1"/>
</dbReference>
<dbReference type="CDD" id="cd21694">
    <property type="entry name" value="GINS_B_Psf2"/>
    <property type="match status" value="1"/>
</dbReference>
<keyword evidence="4" id="KW-0539">Nucleus</keyword>
<sequence length="155" mass="17401">MAISRVKNQFMAEDEMVEIVPNMNMAPSISSLGGDYGRFVSQIPTQVPLWLAVALKRRGKCTFLAVRSRTYVRLHKLETNLGSFRGTSAVKVTVFTLLIPDVNFLIHNNHAPNSKNSDRKCFGNGSEPSPLRRALEAFYKHDKPEAYAGLCRCRD</sequence>
<dbReference type="PANTHER" id="PTHR12772:SF0">
    <property type="entry name" value="DNA REPLICATION COMPLEX GINS PROTEIN PSF2"/>
    <property type="match status" value="1"/>
</dbReference>
<dbReference type="GO" id="GO:0005634">
    <property type="term" value="C:nucleus"/>
    <property type="evidence" value="ECO:0007669"/>
    <property type="project" value="UniProtKB-SubCell"/>
</dbReference>
<feature type="domain" description="DNA replication complex GINS protein PSF2 N-terminal" evidence="5">
    <location>
        <begin position="9"/>
        <end position="62"/>
    </location>
</feature>
<dbReference type="Proteomes" id="UP000694005">
    <property type="component" value="Chromosome A01"/>
</dbReference>
<protein>
    <recommendedName>
        <fullName evidence="5">DNA replication complex GINS protein PSF2 N-terminal domain-containing protein</fullName>
    </recommendedName>
</protein>
<dbReference type="SUPFAM" id="SSF160059">
    <property type="entry name" value="PriA/YqbF domain"/>
    <property type="match status" value="1"/>
</dbReference>
<evidence type="ECO:0000256" key="4">
    <source>
        <dbReference type="ARBA" id="ARBA00023242"/>
    </source>
</evidence>
<evidence type="ECO:0000313" key="7">
    <source>
        <dbReference type="Proteomes" id="UP000694005"/>
    </source>
</evidence>
<dbReference type="FunFam" id="3.40.5.50:FF:000001">
    <property type="entry name" value="DNA replication complex GINS protein PSF2"/>
    <property type="match status" value="1"/>
</dbReference>
<comment type="similarity">
    <text evidence="2">Belongs to the GINS2/PSF2 family.</text>
</comment>
<dbReference type="GO" id="GO:0006260">
    <property type="term" value="P:DNA replication"/>
    <property type="evidence" value="ECO:0007669"/>
    <property type="project" value="UniProtKB-KW"/>
</dbReference>
<dbReference type="Gene3D" id="3.40.5.50">
    <property type="match status" value="1"/>
</dbReference>
<evidence type="ECO:0000313" key="6">
    <source>
        <dbReference type="EMBL" id="CAG7890415.1"/>
    </source>
</evidence>
<dbReference type="InterPro" id="IPR007257">
    <property type="entry name" value="GINS_Psf2"/>
</dbReference>
<keyword evidence="3" id="KW-0235">DNA replication</keyword>
<evidence type="ECO:0000259" key="5">
    <source>
        <dbReference type="Pfam" id="PF25005"/>
    </source>
</evidence>
<dbReference type="EMBL" id="LS974617">
    <property type="protein sequence ID" value="CAG7890415.1"/>
    <property type="molecule type" value="Genomic_DNA"/>
</dbReference>
<dbReference type="Pfam" id="PF25005">
    <property type="entry name" value="PSF2_N"/>
    <property type="match status" value="1"/>
</dbReference>
<dbReference type="AlphaFoldDB" id="A0A8D9H0A7"/>
<organism evidence="6 7">
    <name type="scientific">Brassica campestris</name>
    <name type="common">Field mustard</name>
    <dbReference type="NCBI Taxonomy" id="3711"/>
    <lineage>
        <taxon>Eukaryota</taxon>
        <taxon>Viridiplantae</taxon>
        <taxon>Streptophyta</taxon>
        <taxon>Embryophyta</taxon>
        <taxon>Tracheophyta</taxon>
        <taxon>Spermatophyta</taxon>
        <taxon>Magnoliopsida</taxon>
        <taxon>eudicotyledons</taxon>
        <taxon>Gunneridae</taxon>
        <taxon>Pentapetalae</taxon>
        <taxon>rosids</taxon>
        <taxon>malvids</taxon>
        <taxon>Brassicales</taxon>
        <taxon>Brassicaceae</taxon>
        <taxon>Brassiceae</taxon>
        <taxon>Brassica</taxon>
    </lineage>
</organism>
<dbReference type="InterPro" id="IPR056784">
    <property type="entry name" value="PSF2_N"/>
</dbReference>
<name>A0A8D9H0A7_BRACM</name>
<dbReference type="PANTHER" id="PTHR12772">
    <property type="entry name" value="DNA REPLICATION COMPLEX GINS PROTEIN PSF2"/>
    <property type="match status" value="1"/>
</dbReference>
<evidence type="ECO:0000256" key="1">
    <source>
        <dbReference type="ARBA" id="ARBA00004123"/>
    </source>
</evidence>
<accession>A0A8D9H0A7</accession>
<comment type="subcellular location">
    <subcellularLocation>
        <location evidence="1">Nucleus</location>
    </subcellularLocation>
</comment>
<reference evidence="6 7" key="1">
    <citation type="submission" date="2021-07" db="EMBL/GenBank/DDBJ databases">
        <authorList>
            <consortium name="Genoscope - CEA"/>
            <person name="William W."/>
        </authorList>
    </citation>
    <scope>NUCLEOTIDE SEQUENCE [LARGE SCALE GENOMIC DNA]</scope>
</reference>
<evidence type="ECO:0000256" key="2">
    <source>
        <dbReference type="ARBA" id="ARBA00010565"/>
    </source>
</evidence>
<evidence type="ECO:0000256" key="3">
    <source>
        <dbReference type="ARBA" id="ARBA00022705"/>
    </source>
</evidence>
<gene>
    <name evidence="6" type="ORF">BRAPAZ1V2_A01P44910.2</name>
</gene>